<name>A0A6A0B3G2_9LACT</name>
<keyword evidence="2" id="KW-1185">Reference proteome</keyword>
<comment type="caution">
    <text evidence="1">The sequence shown here is derived from an EMBL/GenBank/DDBJ whole genome shotgun (WGS) entry which is preliminary data.</text>
</comment>
<organism evidence="1 2">
    <name type="scientific">Pseudolactococcus insecticola</name>
    <dbReference type="NCBI Taxonomy" id="2709158"/>
    <lineage>
        <taxon>Bacteria</taxon>
        <taxon>Bacillati</taxon>
        <taxon>Bacillota</taxon>
        <taxon>Bacilli</taxon>
        <taxon>Lactobacillales</taxon>
        <taxon>Streptococcaceae</taxon>
        <taxon>Pseudolactococcus</taxon>
    </lineage>
</organism>
<gene>
    <name evidence="1" type="ORF">Hs20B_02580</name>
</gene>
<dbReference type="Proteomes" id="UP000475928">
    <property type="component" value="Unassembled WGS sequence"/>
</dbReference>
<dbReference type="EMBL" id="BLLH01000001">
    <property type="protein sequence ID" value="GFH39860.1"/>
    <property type="molecule type" value="Genomic_DNA"/>
</dbReference>
<dbReference type="RefSeq" id="WP_172354832.1">
    <property type="nucleotide sequence ID" value="NZ_BLLH01000001.1"/>
</dbReference>
<sequence length="135" mass="15713">MNKLIQKYETALRDNETPKVDKRTTFGRYLKQFDKYVQYSDGYLLGVVKSGWEYEHFNEIKYTLHNLKTGQNWRILATLDGEFKHYGDDGGAVIDNITNTMRGLKKYQLLNKNKETLTGNDIQEMITGFNSGDMI</sequence>
<evidence type="ECO:0000313" key="1">
    <source>
        <dbReference type="EMBL" id="GFH39860.1"/>
    </source>
</evidence>
<evidence type="ECO:0000313" key="2">
    <source>
        <dbReference type="Proteomes" id="UP000475928"/>
    </source>
</evidence>
<proteinExistence type="predicted"/>
<accession>A0A6A0B3G2</accession>
<reference evidence="1 2" key="1">
    <citation type="submission" date="2020-02" db="EMBL/GenBank/DDBJ databases">
        <title>Draft genome sequence of Lactococcus sp. Hs20B0-1.</title>
        <authorList>
            <person name="Noda S."/>
            <person name="Yuki M."/>
            <person name="Ohkuma M."/>
        </authorList>
    </citation>
    <scope>NUCLEOTIDE SEQUENCE [LARGE SCALE GENOMIC DNA]</scope>
    <source>
        <strain evidence="1 2">Hs20B0-1</strain>
    </source>
</reference>
<dbReference type="AlphaFoldDB" id="A0A6A0B3G2"/>
<protein>
    <submittedName>
        <fullName evidence="1">Uncharacterized protein</fullName>
    </submittedName>
</protein>